<evidence type="ECO:0000313" key="1">
    <source>
        <dbReference type="EMBL" id="PXX18968.1"/>
    </source>
</evidence>
<dbReference type="STRING" id="1122991.GCA_000613445_00628"/>
<dbReference type="InterPro" id="IPR002591">
    <property type="entry name" value="Phosphodiest/P_Trfase"/>
</dbReference>
<name>A0A318HQR2_9BACT</name>
<sequence length="471" mass="51680">MNKYITLFALAALANIECEAQPNTAVPRLVVGITIDQLNSNDMEHFAALYGNGGFKKLLNEGVVYENAQYDFAPVNLASASTAIATGASPTDNGITAERWISRETLRPVGCTFDKKLMVSPNNVMASTIGDEMKMASNGNALVFSVAANQDAAVLHGGHAADGVFWMDESSRTWKTSAFYPRNAQTWLDAYLRIPKQGTAKKNDNQTTCQLALDCINDHAMGRDAYADLLFVTLSAGNVATETNAMLAREAAYRELDRTLADLILNIEQKVGKDNVLFVLTSTGRSQSNIEDYAKYNIPTGTFYINRTANLLNMYLNAIYGINRLVDGVLNNEIYINKTILEQKRINISEVLRHAREFLVQIAGVKEVYTADQLLLDNSVSTKTRNAFNHAVSGDIIVKITPGWRIYNEETKEEQLPSLANMPFPIIIYGAGVKPKAISTPVSTNSIAPTIARFIRIRAPNACVVPALPLK</sequence>
<dbReference type="RefSeq" id="WP_025817178.1">
    <property type="nucleotide sequence ID" value="NZ_BAIZ01000047.1"/>
</dbReference>
<protein>
    <submittedName>
        <fullName evidence="1">Putative AlkP superfamily pyrophosphatase or phosphodiesterase</fullName>
    </submittedName>
</protein>
<dbReference type="CDD" id="cd16016">
    <property type="entry name" value="AP-SPAP"/>
    <property type="match status" value="1"/>
</dbReference>
<dbReference type="Proteomes" id="UP000248314">
    <property type="component" value="Unassembled WGS sequence"/>
</dbReference>
<evidence type="ECO:0000313" key="2">
    <source>
        <dbReference type="Proteomes" id="UP000248314"/>
    </source>
</evidence>
<organism evidence="1 2">
    <name type="scientific">Hoylesella shahii DSM 15611 = JCM 12083</name>
    <dbReference type="NCBI Taxonomy" id="1122991"/>
    <lineage>
        <taxon>Bacteria</taxon>
        <taxon>Pseudomonadati</taxon>
        <taxon>Bacteroidota</taxon>
        <taxon>Bacteroidia</taxon>
        <taxon>Bacteroidales</taxon>
        <taxon>Prevotellaceae</taxon>
        <taxon>Hoylesella</taxon>
    </lineage>
</organism>
<reference evidence="1 2" key="1">
    <citation type="submission" date="2018-05" db="EMBL/GenBank/DDBJ databases">
        <title>Genomic Encyclopedia of Type Strains, Phase I: the one thousand microbial genomes (KMG-I) project.</title>
        <authorList>
            <person name="Kyrpides N."/>
        </authorList>
    </citation>
    <scope>NUCLEOTIDE SEQUENCE [LARGE SCALE GENOMIC DNA]</scope>
    <source>
        <strain evidence="1 2">DSM 15611</strain>
    </source>
</reference>
<dbReference type="AlphaFoldDB" id="A0A318HQR2"/>
<dbReference type="OrthoDB" id="9766127at2"/>
<dbReference type="InterPro" id="IPR026263">
    <property type="entry name" value="Alkaline_phosphatase_prok"/>
</dbReference>
<dbReference type="Gene3D" id="3.40.720.10">
    <property type="entry name" value="Alkaline Phosphatase, subunit A"/>
    <property type="match status" value="1"/>
</dbReference>
<dbReference type="GO" id="GO:0004035">
    <property type="term" value="F:alkaline phosphatase activity"/>
    <property type="evidence" value="ECO:0007669"/>
    <property type="project" value="InterPro"/>
</dbReference>
<dbReference type="EMBL" id="QJJX01000043">
    <property type="protein sequence ID" value="PXX18968.1"/>
    <property type="molecule type" value="Genomic_DNA"/>
</dbReference>
<dbReference type="GeneID" id="84899772"/>
<dbReference type="InterPro" id="IPR017850">
    <property type="entry name" value="Alkaline_phosphatase_core_sf"/>
</dbReference>
<gene>
    <name evidence="1" type="ORF">EJ73_02507</name>
</gene>
<dbReference type="SUPFAM" id="SSF53649">
    <property type="entry name" value="Alkaline phosphatase-like"/>
    <property type="match status" value="1"/>
</dbReference>
<dbReference type="Pfam" id="PF01663">
    <property type="entry name" value="Phosphodiest"/>
    <property type="match status" value="1"/>
</dbReference>
<comment type="caution">
    <text evidence="1">The sequence shown here is derived from an EMBL/GenBank/DDBJ whole genome shotgun (WGS) entry which is preliminary data.</text>
</comment>
<proteinExistence type="predicted"/>
<dbReference type="Gene3D" id="3.30.1360.150">
    <property type="match status" value="1"/>
</dbReference>
<keyword evidence="2" id="KW-1185">Reference proteome</keyword>
<accession>A0A318HQR2</accession>